<comment type="caution">
    <text evidence="2">The sequence shown here is derived from an EMBL/GenBank/DDBJ whole genome shotgun (WGS) entry which is preliminary data.</text>
</comment>
<sequence length="266" mass="29494">MSSSNRKALVQRGSYESAPFFRSLFVLFRALDLPLQYAILSSRSLAAPLIQALGGTPIPPTGRPLFLMGTNTGLSPQRAILFSMAIGSFVKQSYWVTAISQEPLPPGASGVIGAFNTLMNSLNSIFFTTVATSVLSYPAVDRNETRLPVQTIIGLGLYTLGMIMEWGSEIQRLKFKKDPRNKGRVYAGGFFGFARHVNYGGYVLWRTGFALAAAGWTWGAVIGGFHIYNFLNDGIPELDDYCSKRYNEQWAQYKRAVPYKLFPFIL</sequence>
<evidence type="ECO:0000313" key="2">
    <source>
        <dbReference type="EMBL" id="KAJ4471979.1"/>
    </source>
</evidence>
<dbReference type="Gene3D" id="1.20.120.1630">
    <property type="match status" value="1"/>
</dbReference>
<evidence type="ECO:0000256" key="1">
    <source>
        <dbReference type="SAM" id="Phobius"/>
    </source>
</evidence>
<accession>A0A9W9A2S8</accession>
<name>A0A9W9A2S8_9AGAR</name>
<proteinExistence type="predicted"/>
<dbReference type="AlphaFoldDB" id="A0A9W9A2S8"/>
<organism evidence="2 3">
    <name type="scientific">Lentinula aciculospora</name>
    <dbReference type="NCBI Taxonomy" id="153920"/>
    <lineage>
        <taxon>Eukaryota</taxon>
        <taxon>Fungi</taxon>
        <taxon>Dikarya</taxon>
        <taxon>Basidiomycota</taxon>
        <taxon>Agaricomycotina</taxon>
        <taxon>Agaricomycetes</taxon>
        <taxon>Agaricomycetidae</taxon>
        <taxon>Agaricales</taxon>
        <taxon>Marasmiineae</taxon>
        <taxon>Omphalotaceae</taxon>
        <taxon>Lentinula</taxon>
    </lineage>
</organism>
<gene>
    <name evidence="2" type="ORF">J3R30DRAFT_3709385</name>
</gene>
<keyword evidence="1" id="KW-0812">Transmembrane</keyword>
<reference evidence="2" key="1">
    <citation type="submission" date="2022-08" db="EMBL/GenBank/DDBJ databases">
        <title>A Global Phylogenomic Analysis of the Shiitake Genus Lentinula.</title>
        <authorList>
            <consortium name="DOE Joint Genome Institute"/>
            <person name="Sierra-Patev S."/>
            <person name="Min B."/>
            <person name="Naranjo-Ortiz M."/>
            <person name="Looney B."/>
            <person name="Konkel Z."/>
            <person name="Slot J.C."/>
            <person name="Sakamoto Y."/>
            <person name="Steenwyk J.L."/>
            <person name="Rokas A."/>
            <person name="Carro J."/>
            <person name="Camarero S."/>
            <person name="Ferreira P."/>
            <person name="Molpeceres G."/>
            <person name="Ruiz-Duenas F.J."/>
            <person name="Serrano A."/>
            <person name="Henrissat B."/>
            <person name="Drula E."/>
            <person name="Hughes K.W."/>
            <person name="Mata J.L."/>
            <person name="Ishikawa N.K."/>
            <person name="Vargas-Isla R."/>
            <person name="Ushijima S."/>
            <person name="Smith C.A."/>
            <person name="Ahrendt S."/>
            <person name="Andreopoulos W."/>
            <person name="He G."/>
            <person name="Labutti K."/>
            <person name="Lipzen A."/>
            <person name="Ng V."/>
            <person name="Riley R."/>
            <person name="Sandor L."/>
            <person name="Barry K."/>
            <person name="Martinez A.T."/>
            <person name="Xiao Y."/>
            <person name="Gibbons J.G."/>
            <person name="Terashima K."/>
            <person name="Grigoriev I.V."/>
            <person name="Hibbett D.S."/>
        </authorList>
    </citation>
    <scope>NUCLEOTIDE SEQUENCE</scope>
    <source>
        <strain evidence="2">JLM2183</strain>
    </source>
</reference>
<dbReference type="PANTHER" id="PTHR32251">
    <property type="entry name" value="3-OXO-5-ALPHA-STEROID 4-DEHYDROGENASE"/>
    <property type="match status" value="1"/>
</dbReference>
<evidence type="ECO:0000313" key="3">
    <source>
        <dbReference type="Proteomes" id="UP001150266"/>
    </source>
</evidence>
<keyword evidence="3" id="KW-1185">Reference proteome</keyword>
<dbReference type="Pfam" id="PF06966">
    <property type="entry name" value="DUF1295"/>
    <property type="match status" value="1"/>
</dbReference>
<keyword evidence="1" id="KW-0472">Membrane</keyword>
<dbReference type="EMBL" id="JAOTPV010000021">
    <property type="protein sequence ID" value="KAJ4471979.1"/>
    <property type="molecule type" value="Genomic_DNA"/>
</dbReference>
<dbReference type="GO" id="GO:0016020">
    <property type="term" value="C:membrane"/>
    <property type="evidence" value="ECO:0007669"/>
    <property type="project" value="TreeGrafter"/>
</dbReference>
<dbReference type="OrthoDB" id="67965at2759"/>
<protein>
    <recommendedName>
        <fullName evidence="4">Steroid 5-alpha reductase C-terminal domain-containing protein</fullName>
    </recommendedName>
</protein>
<dbReference type="PROSITE" id="PS50244">
    <property type="entry name" value="S5A_REDUCTASE"/>
    <property type="match status" value="1"/>
</dbReference>
<dbReference type="Proteomes" id="UP001150266">
    <property type="component" value="Unassembled WGS sequence"/>
</dbReference>
<dbReference type="InterPro" id="IPR010721">
    <property type="entry name" value="UstE-like"/>
</dbReference>
<feature type="transmembrane region" description="Helical" evidence="1">
    <location>
        <begin position="211"/>
        <end position="231"/>
    </location>
</feature>
<keyword evidence="1" id="KW-1133">Transmembrane helix</keyword>
<dbReference type="PANTHER" id="PTHR32251:SF15">
    <property type="entry name" value="3-OXO-5-ALPHA-STEROID 4-DEHYDROGENASE (DUF1295)"/>
    <property type="match status" value="1"/>
</dbReference>
<evidence type="ECO:0008006" key="4">
    <source>
        <dbReference type="Google" id="ProtNLM"/>
    </source>
</evidence>